<keyword evidence="2 4" id="KW-0812">Transmembrane</keyword>
<comment type="caution">
    <text evidence="4">The sequence shown here is derived from an EMBL/GenBank/DDBJ whole genome shotgun (WGS) entry which is preliminary data.</text>
</comment>
<dbReference type="OrthoDB" id="5570013at2759"/>
<feature type="region of interest" description="Disordered" evidence="1">
    <location>
        <begin position="1"/>
        <end position="55"/>
    </location>
</feature>
<keyword evidence="2" id="KW-0472">Membrane</keyword>
<evidence type="ECO:0000313" key="4">
    <source>
        <dbReference type="EMBL" id="KEP55616.1"/>
    </source>
</evidence>
<dbReference type="AlphaFoldDB" id="A0A074S875"/>
<keyword evidence="2" id="KW-1133">Transmembrane helix</keyword>
<feature type="region of interest" description="Disordered" evidence="1">
    <location>
        <begin position="456"/>
        <end position="498"/>
    </location>
</feature>
<evidence type="ECO:0000259" key="3">
    <source>
        <dbReference type="Pfam" id="PF24016"/>
    </source>
</evidence>
<name>A0A074S875_9AGAM</name>
<dbReference type="Proteomes" id="UP000027456">
    <property type="component" value="Unassembled WGS sequence"/>
</dbReference>
<accession>A0A074S875</accession>
<feature type="domain" description="DUF7330" evidence="3">
    <location>
        <begin position="327"/>
        <end position="462"/>
    </location>
</feature>
<proteinExistence type="predicted"/>
<organism evidence="4 5">
    <name type="scientific">Rhizoctonia solani 123E</name>
    <dbReference type="NCBI Taxonomy" id="1423351"/>
    <lineage>
        <taxon>Eukaryota</taxon>
        <taxon>Fungi</taxon>
        <taxon>Dikarya</taxon>
        <taxon>Basidiomycota</taxon>
        <taxon>Agaricomycotina</taxon>
        <taxon>Agaricomycetes</taxon>
        <taxon>Cantharellales</taxon>
        <taxon>Ceratobasidiaceae</taxon>
        <taxon>Rhizoctonia</taxon>
    </lineage>
</organism>
<evidence type="ECO:0000313" key="5">
    <source>
        <dbReference type="Proteomes" id="UP000027456"/>
    </source>
</evidence>
<protein>
    <submittedName>
        <fullName evidence="4">Putative transmembrane protein</fullName>
    </submittedName>
</protein>
<dbReference type="STRING" id="1423351.A0A074S875"/>
<evidence type="ECO:0000256" key="2">
    <source>
        <dbReference type="SAM" id="Phobius"/>
    </source>
</evidence>
<keyword evidence="5" id="KW-1185">Reference proteome</keyword>
<gene>
    <name evidence="4" type="ORF">V565_002300</name>
</gene>
<dbReference type="HOGENOM" id="CLU_037980_1_0_1"/>
<reference evidence="4 5" key="1">
    <citation type="submission" date="2013-12" db="EMBL/GenBank/DDBJ databases">
        <authorList>
            <person name="Cubeta M."/>
            <person name="Pakala S."/>
            <person name="Fedorova N."/>
            <person name="Thomas E."/>
            <person name="Dean R."/>
            <person name="Jabaji S."/>
            <person name="Neate S."/>
            <person name="Toda T."/>
            <person name="Tavantzis S."/>
            <person name="Vilgalys R."/>
            <person name="Bharathan N."/>
            <person name="Pakala S."/>
            <person name="Losada L.S."/>
            <person name="Zafar N."/>
            <person name="Nierman W."/>
        </authorList>
    </citation>
    <scope>NUCLEOTIDE SEQUENCE [LARGE SCALE GENOMIC DNA]</scope>
    <source>
        <strain evidence="4 5">123E</strain>
    </source>
</reference>
<dbReference type="Pfam" id="PF24016">
    <property type="entry name" value="DUF7330"/>
    <property type="match status" value="1"/>
</dbReference>
<dbReference type="InterPro" id="IPR055754">
    <property type="entry name" value="DUF7330"/>
</dbReference>
<dbReference type="EMBL" id="AZST01000003">
    <property type="protein sequence ID" value="KEP55616.1"/>
    <property type="molecule type" value="Genomic_DNA"/>
</dbReference>
<feature type="compositionally biased region" description="Polar residues" evidence="1">
    <location>
        <begin position="8"/>
        <end position="35"/>
    </location>
</feature>
<evidence type="ECO:0000256" key="1">
    <source>
        <dbReference type="SAM" id="MobiDB-lite"/>
    </source>
</evidence>
<sequence>MVILVDSEPTSPTKSQGTWSPRPGSSQVGSSQAPTSRYGVVSRSPEAASPIPPPAYSQAANVPLLPAPQQKPTRRTAATKRFCSAFSIALVILLVTTTLGNILFAGYEVVWENDPRPEDGNIVSCSKHWSDPVQVHAQGAGDEAFDSTMIPGFPVFTASKSYTLPINKSLHYIVAHGSLSSGVVNIRSNNAIDPGYVDVKVMANYWTEEALSYSQVCELRKPEGGVGLGIYVSNLENELNTQLNQRMQTPSGRFSPGRGLEQRITWTVTVTFPTTSRSILELNAFATNMDNFRHSIEGLGRVHFEHLSLKGSNGPIESDGLSVSQATIVTSNSKITGKFSTDDSLTLKTTNGAIDADVDVTNDDTHKASTLELTTSNARIASRISLLTTHGQRPQPKGGHFTVKATTSNGRLDISYPTSPVNSLLDFNAESSNGSADIALHAAYEGTFALSTSNSHIELDDEHPSDPSGRGRNRDVHKNGGRSSRQLSGTIFWGDEKDHDKNAETGRVIVSTSNSWARLRLL</sequence>
<feature type="transmembrane region" description="Helical" evidence="2">
    <location>
        <begin position="82"/>
        <end position="107"/>
    </location>
</feature>